<dbReference type="EMBL" id="RAXV01000061">
    <property type="protein sequence ID" value="RKG29118.1"/>
    <property type="molecule type" value="Genomic_DNA"/>
</dbReference>
<evidence type="ECO:0000313" key="1">
    <source>
        <dbReference type="EMBL" id="RKG29118.1"/>
    </source>
</evidence>
<dbReference type="AlphaFoldDB" id="A0A3A8E4N5"/>
<sequence length="70" mass="8430">MSTNLINRRLYATGHYSRNIGMLRKEDYLFIRENLEKHLENMQLSNSDFAREIDELKVFFIKLDHAISRL</sequence>
<evidence type="ECO:0000313" key="2">
    <source>
        <dbReference type="Proteomes" id="UP000282388"/>
    </source>
</evidence>
<gene>
    <name evidence="1" type="ORF">D7V32_16480</name>
</gene>
<organism evidence="1 2">
    <name type="scientific">Acinetobacter tianfuensis</name>
    <dbReference type="NCBI Taxonomy" id="2419603"/>
    <lineage>
        <taxon>Bacteria</taxon>
        <taxon>Pseudomonadati</taxon>
        <taxon>Pseudomonadota</taxon>
        <taxon>Gammaproteobacteria</taxon>
        <taxon>Moraxellales</taxon>
        <taxon>Moraxellaceae</taxon>
        <taxon>Acinetobacter</taxon>
    </lineage>
</organism>
<keyword evidence="2" id="KW-1185">Reference proteome</keyword>
<comment type="caution">
    <text evidence="1">The sequence shown here is derived from an EMBL/GenBank/DDBJ whole genome shotgun (WGS) entry which is preliminary data.</text>
</comment>
<proteinExistence type="predicted"/>
<name>A0A3A8E4N5_9GAMM</name>
<protein>
    <submittedName>
        <fullName evidence="1">Uncharacterized protein</fullName>
    </submittedName>
</protein>
<dbReference type="Proteomes" id="UP000282388">
    <property type="component" value="Unassembled WGS sequence"/>
</dbReference>
<accession>A0A3A8E4N5</accession>
<reference evidence="1 2" key="1">
    <citation type="submission" date="2018-09" db="EMBL/GenBank/DDBJ databases">
        <title>The draft genome of Acinetobacter spp. strains.</title>
        <authorList>
            <person name="Qin J."/>
            <person name="Feng Y."/>
            <person name="Zong Z."/>
        </authorList>
    </citation>
    <scope>NUCLEOTIDE SEQUENCE [LARGE SCALE GENOMIC DNA]</scope>
    <source>
        <strain evidence="1 2">WCHAc060012</strain>
    </source>
</reference>
<dbReference type="OrthoDB" id="6695077at2"/>